<comment type="function">
    <text evidence="7">DNA-dependent RNA polymerase catalyzes the transcription of DNA into RNA using the four ribonucleoside triphosphates as substrates.</text>
</comment>
<dbReference type="InterPro" id="IPR044893">
    <property type="entry name" value="RNA_pol_Rpb1_clamp_domain"/>
</dbReference>
<dbReference type="AlphaFoldDB" id="A0A1F5P7E4"/>
<reference evidence="10 11" key="1">
    <citation type="journal article" date="2016" name="Nat. Commun.">
        <title>Thousands of microbial genomes shed light on interconnected biogeochemical processes in an aquifer system.</title>
        <authorList>
            <person name="Anantharaman K."/>
            <person name="Brown C.T."/>
            <person name="Hug L.A."/>
            <person name="Sharon I."/>
            <person name="Castelle C.J."/>
            <person name="Probst A.J."/>
            <person name="Thomas B.C."/>
            <person name="Singh A."/>
            <person name="Wilkins M.J."/>
            <person name="Karaoz U."/>
            <person name="Brodie E.L."/>
            <person name="Williams K.H."/>
            <person name="Hubbard S.S."/>
            <person name="Banfield J.F."/>
        </authorList>
    </citation>
    <scope>NUCLEOTIDE SEQUENCE [LARGE SCALE GENOMIC DNA]</scope>
</reference>
<dbReference type="Gene3D" id="1.10.132.30">
    <property type="match status" value="1"/>
</dbReference>
<evidence type="ECO:0000256" key="6">
    <source>
        <dbReference type="ARBA" id="ARBA00048552"/>
    </source>
</evidence>
<accession>A0A1F5P7E4</accession>
<feature type="non-terminal residue" evidence="10">
    <location>
        <position position="1232"/>
    </location>
</feature>
<proteinExistence type="inferred from homology"/>
<evidence type="ECO:0000313" key="10">
    <source>
        <dbReference type="EMBL" id="OGE85866.1"/>
    </source>
</evidence>
<dbReference type="Pfam" id="PF04998">
    <property type="entry name" value="RNA_pol_Rpb1_5"/>
    <property type="match status" value="1"/>
</dbReference>
<dbReference type="Gene3D" id="1.10.40.90">
    <property type="match status" value="1"/>
</dbReference>
<dbReference type="Pfam" id="PF04997">
    <property type="entry name" value="RNA_pol_Rpb1_1"/>
    <property type="match status" value="1"/>
</dbReference>
<comment type="caution">
    <text evidence="10">The sequence shown here is derived from an EMBL/GenBank/DDBJ whole genome shotgun (WGS) entry which is preliminary data.</text>
</comment>
<sequence length="1232" mass="138321">MFARNPTEEFKEVRIKLSPPAKILSTSYGEVTKPETINYRTQRPEKDGLFDEKIFGPIKDWECYCGKYKRIRYKGIVCDRCGVEVTRSSVRRERMGHIQLAVPVAHIWFLRGVPSRLGLILELSVQDLEKIVYFASYIVTSVNENERDAFITRIDKEFKIKKAQIDQRYEQLIAQAKTRKGAKGKDIDLAPASPKRVEAGGAEKETEVATLKDSWQNEIKQLENIRDLARAELRGLKTGQIISELEYRDLSLKYGPVFEAGIGAESLLEVLTNVDLEKLTEQLEHELVDAEGLNRRKVIRRLKLAKSMFATAQRPEWMLISTLPVIPPELRPMVQLDGGRFAASDLNDLYRRVINRNNRLKKLLEIKAPEVIVRNEKRMLQEAVDALIDNSMRHGKEVTASTGQRRKLRSLADMLKGKQGRFRQNLLGKRVDYSGRSVIVVGPHLRLDQCGLPKKMALELFKPFVIGKLISREYAHNVRSANRLIEQGRSEVYDILEEVTRDHYVLLNRAPTLHRLGFQAFKPILIEGKAIQIHPMVCPPFNADFDGDQMAVHVPLTAAAQTEAREIMCSAKNLLKPASGDPIMTADKDLVLGCFYITQLKSGAVGEGKSFADTEEALLAYQLGMVDLRVPIKVRIPTKPSHIELIETSIGRILFNNVLPESMRFRNDVHDKGKLRQVIRECYNTFGVDRCAQLLDDIKKLGFYYATVSGISWGMADLKVPDIKEDLIHDAENEIREIYDQHQQGLLTETERYQRVIETWTGVVGKITTAVKQEMDEFSSIYTIVTSGARASLSQVVQMSGIKGVVVNPEGAPIELPVKDSFKEGLSPLEYFISTHGARKGLSDTALRTADAGYLTRRLVDVAQDMVINQWDCGTEEDAVITRAQTEAMRKSTSERVFGRVASRDIKDSKGKVLVAKDNPITEELSHLVEKEDIDNIRVRSVLGCKLVRGICALCYGYDLGYNRMVDLGAAVGIVAAQAIGEPGTQLTMRTFHSGGVAGLDITQGLPRVEELFEARTPKGQSYLSEIDGNVKIVKATSSETVLRIESGEVVKDEYRLAGSTSQIADGEKVTEGDPLLIDVDGNTMRATSAGIVRYEDDKKGRKLVVVHESENYREYSIPSGMNLSVRDGDLVVKGQPLTEGHLNLDDLMSLRGREAVQDYIISDIQDIYSSQGQRISDKHIELIVKQMFSKVRVLEPGSSDLLVGDVLDYRRVDHLNNEIKEKGGELIQWEQ</sequence>
<dbReference type="NCBIfam" id="TIGR02386">
    <property type="entry name" value="rpoC_TIGR"/>
    <property type="match status" value="1"/>
</dbReference>
<dbReference type="InterPro" id="IPR000722">
    <property type="entry name" value="RNA_pol_asu"/>
</dbReference>
<comment type="catalytic activity">
    <reaction evidence="6 7">
        <text>RNA(n) + a ribonucleoside 5'-triphosphate = RNA(n+1) + diphosphate</text>
        <dbReference type="Rhea" id="RHEA:21248"/>
        <dbReference type="Rhea" id="RHEA-COMP:14527"/>
        <dbReference type="Rhea" id="RHEA-COMP:17342"/>
        <dbReference type="ChEBI" id="CHEBI:33019"/>
        <dbReference type="ChEBI" id="CHEBI:61557"/>
        <dbReference type="ChEBI" id="CHEBI:140395"/>
        <dbReference type="EC" id="2.7.7.6"/>
    </reaction>
</comment>
<dbReference type="EC" id="2.7.7.6" evidence="7"/>
<dbReference type="InterPro" id="IPR045867">
    <property type="entry name" value="DNA-dir_RpoC_beta_prime"/>
</dbReference>
<dbReference type="Proteomes" id="UP000176786">
    <property type="component" value="Unassembled WGS sequence"/>
</dbReference>
<dbReference type="InterPro" id="IPR012754">
    <property type="entry name" value="DNA-dir_RpoC_beta_prime_bact"/>
</dbReference>
<evidence type="ECO:0000313" key="11">
    <source>
        <dbReference type="Proteomes" id="UP000176786"/>
    </source>
</evidence>
<dbReference type="EMBL" id="MFES01000022">
    <property type="protein sequence ID" value="OGE85866.1"/>
    <property type="molecule type" value="Genomic_DNA"/>
</dbReference>
<dbReference type="SUPFAM" id="SSF51246">
    <property type="entry name" value="Rudiment single hybrid motif"/>
    <property type="match status" value="1"/>
</dbReference>
<comment type="similarity">
    <text evidence="7">Belongs to the RNA polymerase beta' chain family.</text>
</comment>
<dbReference type="GO" id="GO:0006351">
    <property type="term" value="P:DNA-templated transcription"/>
    <property type="evidence" value="ECO:0007669"/>
    <property type="project" value="InterPro"/>
</dbReference>
<dbReference type="InterPro" id="IPR007080">
    <property type="entry name" value="RNA_pol_Rpb1_1"/>
</dbReference>
<dbReference type="GO" id="GO:0046872">
    <property type="term" value="F:metal ion binding"/>
    <property type="evidence" value="ECO:0007669"/>
    <property type="project" value="UniProtKB-KW"/>
</dbReference>
<dbReference type="Gene3D" id="1.10.1790.20">
    <property type="match status" value="2"/>
</dbReference>
<dbReference type="Gene3D" id="2.40.50.100">
    <property type="match status" value="2"/>
</dbReference>
<dbReference type="SMART" id="SM00663">
    <property type="entry name" value="RPOLA_N"/>
    <property type="match status" value="1"/>
</dbReference>
<dbReference type="InterPro" id="IPR038120">
    <property type="entry name" value="Rpb1_funnel_sf"/>
</dbReference>
<dbReference type="CDD" id="cd01609">
    <property type="entry name" value="RNAP_beta'_N"/>
    <property type="match status" value="1"/>
</dbReference>
<dbReference type="Gene3D" id="4.10.860.120">
    <property type="entry name" value="RNA polymerase II, clamp domain"/>
    <property type="match status" value="1"/>
</dbReference>
<dbReference type="Gene3D" id="1.10.274.100">
    <property type="entry name" value="RNA polymerase Rpb1, domain 3"/>
    <property type="match status" value="2"/>
</dbReference>
<dbReference type="GO" id="GO:0000428">
    <property type="term" value="C:DNA-directed RNA polymerase complex"/>
    <property type="evidence" value="ECO:0007669"/>
    <property type="project" value="UniProtKB-KW"/>
</dbReference>
<dbReference type="PANTHER" id="PTHR19376:SF54">
    <property type="entry name" value="DNA-DIRECTED RNA POLYMERASE SUBUNIT BETA"/>
    <property type="match status" value="1"/>
</dbReference>
<keyword evidence="4" id="KW-0479">Metal-binding</keyword>
<feature type="coiled-coil region" evidence="8">
    <location>
        <begin position="212"/>
        <end position="239"/>
    </location>
</feature>
<dbReference type="GO" id="GO:0003899">
    <property type="term" value="F:DNA-directed RNA polymerase activity"/>
    <property type="evidence" value="ECO:0007669"/>
    <property type="project" value="UniProtKB-EC"/>
</dbReference>
<dbReference type="STRING" id="1817832.A3J48_04760"/>
<evidence type="ECO:0000256" key="3">
    <source>
        <dbReference type="ARBA" id="ARBA00022695"/>
    </source>
</evidence>
<gene>
    <name evidence="10" type="ORF">A3J48_04760</name>
</gene>
<feature type="domain" description="RNA polymerase N-terminal" evidence="9">
    <location>
        <begin position="316"/>
        <end position="598"/>
    </location>
</feature>
<dbReference type="PANTHER" id="PTHR19376">
    <property type="entry name" value="DNA-DIRECTED RNA POLYMERASE"/>
    <property type="match status" value="1"/>
</dbReference>
<evidence type="ECO:0000256" key="2">
    <source>
        <dbReference type="ARBA" id="ARBA00022679"/>
    </source>
</evidence>
<dbReference type="InterPro" id="IPR042102">
    <property type="entry name" value="RNA_pol_Rpb1_3_sf"/>
</dbReference>
<dbReference type="Gene3D" id="2.40.40.20">
    <property type="match status" value="1"/>
</dbReference>
<dbReference type="GO" id="GO:0003677">
    <property type="term" value="F:DNA binding"/>
    <property type="evidence" value="ECO:0007669"/>
    <property type="project" value="InterPro"/>
</dbReference>
<evidence type="ECO:0000256" key="7">
    <source>
        <dbReference type="RuleBase" id="RU004279"/>
    </source>
</evidence>
<dbReference type="SUPFAM" id="SSF64484">
    <property type="entry name" value="beta and beta-prime subunits of DNA dependent RNA-polymerase"/>
    <property type="match status" value="1"/>
</dbReference>
<protein>
    <recommendedName>
        <fullName evidence="7">DNA-directed RNA polymerase subunit</fullName>
        <ecNumber evidence="7">2.7.7.6</ecNumber>
    </recommendedName>
</protein>
<dbReference type="InterPro" id="IPR007066">
    <property type="entry name" value="RNA_pol_Rpb1_3"/>
</dbReference>
<dbReference type="InterPro" id="IPR011054">
    <property type="entry name" value="Rudment_hybrid_motif"/>
</dbReference>
<dbReference type="HAMAP" id="MF_01322">
    <property type="entry name" value="RNApol_bact_RpoC"/>
    <property type="match status" value="1"/>
</dbReference>
<evidence type="ECO:0000256" key="8">
    <source>
        <dbReference type="SAM" id="Coils"/>
    </source>
</evidence>
<evidence type="ECO:0000256" key="5">
    <source>
        <dbReference type="ARBA" id="ARBA00023163"/>
    </source>
</evidence>
<keyword evidence="2 7" id="KW-0808">Transferase</keyword>
<evidence type="ECO:0000256" key="1">
    <source>
        <dbReference type="ARBA" id="ARBA00022478"/>
    </source>
</evidence>
<organism evidence="10 11">
    <name type="scientific">Candidatus Doudnabacteria bacterium RIFCSPHIGHO2_02_FULL_46_11</name>
    <dbReference type="NCBI Taxonomy" id="1817832"/>
    <lineage>
        <taxon>Bacteria</taxon>
        <taxon>Candidatus Doudnaibacteriota</taxon>
    </lineage>
</organism>
<keyword evidence="8" id="KW-0175">Coiled coil</keyword>
<evidence type="ECO:0000259" key="9">
    <source>
        <dbReference type="SMART" id="SM00663"/>
    </source>
</evidence>
<dbReference type="Pfam" id="PF04983">
    <property type="entry name" value="RNA_pol_Rpb1_3"/>
    <property type="match status" value="1"/>
</dbReference>
<keyword evidence="3 7" id="KW-0548">Nucleotidyltransferase</keyword>
<dbReference type="InterPro" id="IPR007081">
    <property type="entry name" value="RNA_pol_Rpb1_5"/>
</dbReference>
<dbReference type="Pfam" id="PF00623">
    <property type="entry name" value="RNA_pol_Rpb1_2"/>
    <property type="match status" value="2"/>
</dbReference>
<dbReference type="InterPro" id="IPR006592">
    <property type="entry name" value="RNA_pol_N"/>
</dbReference>
<keyword evidence="1 7" id="KW-0240">DNA-directed RNA polymerase</keyword>
<name>A0A1F5P7E4_9BACT</name>
<evidence type="ECO:0000256" key="4">
    <source>
        <dbReference type="ARBA" id="ARBA00022723"/>
    </source>
</evidence>
<dbReference type="CDD" id="cd02655">
    <property type="entry name" value="RNAP_beta'_C"/>
    <property type="match status" value="1"/>
</dbReference>
<keyword evidence="5 7" id="KW-0804">Transcription</keyword>